<dbReference type="InterPro" id="IPR027392">
    <property type="entry name" value="TF_Znf"/>
</dbReference>
<protein>
    <submittedName>
        <fullName evidence="3">Zf-TFIIB domain-containing protein</fullName>
    </submittedName>
</protein>
<name>A0ABW0BIE4_9ACTN</name>
<accession>A0ABW0BIE4</accession>
<dbReference type="RefSeq" id="WP_378589748.1">
    <property type="nucleotide sequence ID" value="NZ_JBHSKD010000009.1"/>
</dbReference>
<feature type="domain" description="Transcription factor zinc-finger" evidence="2">
    <location>
        <begin position="5"/>
        <end position="44"/>
    </location>
</feature>
<feature type="region of interest" description="Disordered" evidence="1">
    <location>
        <begin position="53"/>
        <end position="73"/>
    </location>
</feature>
<comment type="caution">
    <text evidence="3">The sequence shown here is derived from an EMBL/GenBank/DDBJ whole genome shotgun (WGS) entry which is preliminary data.</text>
</comment>
<organism evidence="3 4">
    <name type="scientific">Nocardioides taihuensis</name>
    <dbReference type="NCBI Taxonomy" id="1835606"/>
    <lineage>
        <taxon>Bacteria</taxon>
        <taxon>Bacillati</taxon>
        <taxon>Actinomycetota</taxon>
        <taxon>Actinomycetes</taxon>
        <taxon>Propionibacteriales</taxon>
        <taxon>Nocardioidaceae</taxon>
        <taxon>Nocardioides</taxon>
    </lineage>
</organism>
<evidence type="ECO:0000313" key="3">
    <source>
        <dbReference type="EMBL" id="MFC5177033.1"/>
    </source>
</evidence>
<reference evidence="4" key="1">
    <citation type="journal article" date="2019" name="Int. J. Syst. Evol. Microbiol.">
        <title>The Global Catalogue of Microorganisms (GCM) 10K type strain sequencing project: providing services to taxonomists for standard genome sequencing and annotation.</title>
        <authorList>
            <consortium name="The Broad Institute Genomics Platform"/>
            <consortium name="The Broad Institute Genome Sequencing Center for Infectious Disease"/>
            <person name="Wu L."/>
            <person name="Ma J."/>
        </authorList>
    </citation>
    <scope>NUCLEOTIDE SEQUENCE [LARGE SCALE GENOMIC DNA]</scope>
    <source>
        <strain evidence="4">DFY41</strain>
    </source>
</reference>
<dbReference type="Pfam" id="PF13453">
    <property type="entry name" value="Zn_ribbon_TFIIB"/>
    <property type="match status" value="1"/>
</dbReference>
<evidence type="ECO:0000313" key="4">
    <source>
        <dbReference type="Proteomes" id="UP001596087"/>
    </source>
</evidence>
<dbReference type="EMBL" id="JBHSKD010000009">
    <property type="protein sequence ID" value="MFC5177033.1"/>
    <property type="molecule type" value="Genomic_DNA"/>
</dbReference>
<proteinExistence type="predicted"/>
<dbReference type="Proteomes" id="UP001596087">
    <property type="component" value="Unassembled WGS sequence"/>
</dbReference>
<sequence length="86" mass="9200">MESLNCPRCGTEMVSKPLADGQVSQCPDGHGVFLARVDLGSLIESETDWHRNASQHTAPLPRITADMTAPPAGKAPARAWVETLFG</sequence>
<evidence type="ECO:0000259" key="2">
    <source>
        <dbReference type="Pfam" id="PF13453"/>
    </source>
</evidence>
<keyword evidence="4" id="KW-1185">Reference proteome</keyword>
<gene>
    <name evidence="3" type="ORF">ACFPGP_10145</name>
</gene>
<evidence type="ECO:0000256" key="1">
    <source>
        <dbReference type="SAM" id="MobiDB-lite"/>
    </source>
</evidence>